<sequence>MDIARTEPRIRRCFFGCNTSAGFHTYYDFLHELDNGRIFIVKGGPGTGKSHFLKEIGNSMIERGFNIEYQHCSLDPESVDAVVVPEIRVVVVAATGHHAFDPQVPGALDEILDLGMFWDEDGIRPHYKQIRDIQSTVARHFHQACRYLHAARTILDNVASLCAEAAVEIKINKLMAKITETLFVHCNDAGFHASERNLFVSSITPFGTLSHLETFLSPETTIIGLVGEHGAGRSKIINHAAEIARVKGIKVEICHNPLDRNYMEHLFLPEPNVLLTAKPKEFPEQNPYIYDLNECLAPWVKEKTRELAEEKANSGYLLEKAVETLHVAKLTHEKIEQFYTPNMDFSRMDNYRKSIENRILNHAEQFNPGWGH</sequence>
<dbReference type="EMBL" id="JACDUS010000007">
    <property type="protein sequence ID" value="MBA2882092.1"/>
    <property type="molecule type" value="Genomic_DNA"/>
</dbReference>
<proteinExistence type="predicted"/>
<dbReference type="Proteomes" id="UP000525298">
    <property type="component" value="Unassembled WGS sequence"/>
</dbReference>
<evidence type="ECO:0008006" key="3">
    <source>
        <dbReference type="Google" id="ProtNLM"/>
    </source>
</evidence>
<evidence type="ECO:0000313" key="2">
    <source>
        <dbReference type="Proteomes" id="UP000525298"/>
    </source>
</evidence>
<dbReference type="Gene3D" id="3.40.50.300">
    <property type="entry name" value="P-loop containing nucleotide triphosphate hydrolases"/>
    <property type="match status" value="1"/>
</dbReference>
<protein>
    <recommendedName>
        <fullName evidence="3">ATPase</fullName>
    </recommendedName>
</protein>
<dbReference type="SUPFAM" id="SSF52540">
    <property type="entry name" value="P-loop containing nucleoside triphosphate hydrolases"/>
    <property type="match status" value="1"/>
</dbReference>
<organism evidence="1 2">
    <name type="scientific">Desulfosalsimonas propionicica</name>
    <dbReference type="NCBI Taxonomy" id="332175"/>
    <lineage>
        <taxon>Bacteria</taxon>
        <taxon>Pseudomonadati</taxon>
        <taxon>Thermodesulfobacteriota</taxon>
        <taxon>Desulfobacteria</taxon>
        <taxon>Desulfobacterales</taxon>
        <taxon>Desulfosalsimonadaceae</taxon>
        <taxon>Desulfosalsimonas</taxon>
    </lineage>
</organism>
<accession>A0A7W0HLA7</accession>
<evidence type="ECO:0000313" key="1">
    <source>
        <dbReference type="EMBL" id="MBA2882092.1"/>
    </source>
</evidence>
<dbReference type="RefSeq" id="WP_181551747.1">
    <property type="nucleotide sequence ID" value="NZ_JACDUS010000007.1"/>
</dbReference>
<gene>
    <name evidence="1" type="ORF">HNR65_002433</name>
</gene>
<name>A0A7W0HLA7_9BACT</name>
<reference evidence="1 2" key="1">
    <citation type="submission" date="2020-07" db="EMBL/GenBank/DDBJ databases">
        <title>Genomic Encyclopedia of Type Strains, Phase IV (KMG-IV): sequencing the most valuable type-strain genomes for metagenomic binning, comparative biology and taxonomic classification.</title>
        <authorList>
            <person name="Goeker M."/>
        </authorList>
    </citation>
    <scope>NUCLEOTIDE SEQUENCE [LARGE SCALE GENOMIC DNA]</scope>
    <source>
        <strain evidence="1 2">DSM 17721</strain>
    </source>
</reference>
<comment type="caution">
    <text evidence="1">The sequence shown here is derived from an EMBL/GenBank/DDBJ whole genome shotgun (WGS) entry which is preliminary data.</text>
</comment>
<dbReference type="AlphaFoldDB" id="A0A7W0HLA7"/>
<dbReference type="InterPro" id="IPR027417">
    <property type="entry name" value="P-loop_NTPase"/>
</dbReference>
<keyword evidence="2" id="KW-1185">Reference proteome</keyword>